<dbReference type="SUPFAM" id="SSF53300">
    <property type="entry name" value="vWA-like"/>
    <property type="match status" value="1"/>
</dbReference>
<name>A0A7S0UUQ9_9CHLO</name>
<dbReference type="PANTHER" id="PTHR10223:SF0">
    <property type="entry name" value="26S PROTEASOME NON-ATPASE REGULATORY SUBUNIT 4"/>
    <property type="match status" value="1"/>
</dbReference>
<evidence type="ECO:0000256" key="5">
    <source>
        <dbReference type="SAM" id="MobiDB-lite"/>
    </source>
</evidence>
<dbReference type="InterPro" id="IPR002035">
    <property type="entry name" value="VWF_A"/>
</dbReference>
<evidence type="ECO:0000259" key="6">
    <source>
        <dbReference type="PROSITE" id="PS50234"/>
    </source>
</evidence>
<organism evidence="7">
    <name type="scientific">Polytomella parva</name>
    <dbReference type="NCBI Taxonomy" id="51329"/>
    <lineage>
        <taxon>Eukaryota</taxon>
        <taxon>Viridiplantae</taxon>
        <taxon>Chlorophyta</taxon>
        <taxon>core chlorophytes</taxon>
        <taxon>Chlorophyceae</taxon>
        <taxon>CS clade</taxon>
        <taxon>Chlamydomonadales</taxon>
        <taxon>Chlamydomonadaceae</taxon>
        <taxon>Polytomella</taxon>
    </lineage>
</organism>
<dbReference type="Pfam" id="PF02809">
    <property type="entry name" value="UIM"/>
    <property type="match status" value="3"/>
</dbReference>
<dbReference type="FunFam" id="3.40.50.410:FF:000005">
    <property type="entry name" value="26S proteasome non-ATPase regulatory subunit 4"/>
    <property type="match status" value="1"/>
</dbReference>
<dbReference type="PANTHER" id="PTHR10223">
    <property type="entry name" value="26S PROTEASOME NON-ATPASE REGULATORY SUBUNIT 4"/>
    <property type="match status" value="1"/>
</dbReference>
<reference evidence="7" key="1">
    <citation type="submission" date="2021-01" db="EMBL/GenBank/DDBJ databases">
        <authorList>
            <person name="Corre E."/>
            <person name="Pelletier E."/>
            <person name="Niang G."/>
            <person name="Scheremetjew M."/>
            <person name="Finn R."/>
            <person name="Kale V."/>
            <person name="Holt S."/>
            <person name="Cochrane G."/>
            <person name="Meng A."/>
            <person name="Brown T."/>
            <person name="Cohen L."/>
        </authorList>
    </citation>
    <scope>NUCLEOTIDE SEQUENCE</scope>
    <source>
        <strain evidence="7">SAG 63-3</strain>
    </source>
</reference>
<evidence type="ECO:0000313" key="7">
    <source>
        <dbReference type="EMBL" id="CAD8769616.1"/>
    </source>
</evidence>
<evidence type="ECO:0000256" key="2">
    <source>
        <dbReference type="ARBA" id="ARBA00022942"/>
    </source>
</evidence>
<dbReference type="PROSITE" id="PS50330">
    <property type="entry name" value="UIM"/>
    <property type="match status" value="2"/>
</dbReference>
<comment type="similarity">
    <text evidence="1">Belongs to the proteasome subunit S5A family.</text>
</comment>
<dbReference type="PROSITE" id="PS50234">
    <property type="entry name" value="VWFA"/>
    <property type="match status" value="1"/>
</dbReference>
<proteinExistence type="inferred from homology"/>
<dbReference type="SMART" id="SM00327">
    <property type="entry name" value="VWA"/>
    <property type="match status" value="1"/>
</dbReference>
<evidence type="ECO:0000256" key="3">
    <source>
        <dbReference type="ARBA" id="ARBA00044341"/>
    </source>
</evidence>
<sequence>MESVMICLDNSEWTRNGDYLPTRFEAQTDAANVISGAKTNVHPEATVGVMLMSPNPSILVTPTTDLGKVLSSISNVTISGECNFSSSLQIAQLSLKHRENKRLAQRIVMFVGSPVTEEKEVLVKIAKNLKKNNVAVDIISFGHEAENAEKLEAFYNAVNNVNVTSNLVNVPEGPILSSALANSAIIPREGSSYTAMGGLGGASDGFEFGVDPNQDPELALALRVSMEEERERQRREGEAAAAAAIARLGVPTTSAATSTATSSAAEVAKPAPSDANLASTPLPDVTTPSPSIAAVATPAVNLGSHPLTTAEDLEMDEDYLLQQALAMSMEVDTEVEAPTADAPVTTASGSTVEKEPAEEKATKAPEPSNKAKESSLDITLPSNTAKPSVPSEAQTHTDAKVLDIDMKHGEDEGLDEDLEDEQLQMAIRMSMEDSSQEKKEE</sequence>
<feature type="region of interest" description="Disordered" evidence="5">
    <location>
        <begin position="332"/>
        <end position="419"/>
    </location>
</feature>
<dbReference type="Gene3D" id="1.10.287.3990">
    <property type="match status" value="1"/>
</dbReference>
<feature type="compositionally biased region" description="Low complexity" evidence="5">
    <location>
        <begin position="252"/>
        <end position="265"/>
    </location>
</feature>
<evidence type="ECO:0000256" key="4">
    <source>
        <dbReference type="ARBA" id="ARBA00071116"/>
    </source>
</evidence>
<dbReference type="Pfam" id="PF13519">
    <property type="entry name" value="VWA_2"/>
    <property type="match status" value="1"/>
</dbReference>
<dbReference type="GO" id="GO:0005829">
    <property type="term" value="C:cytosol"/>
    <property type="evidence" value="ECO:0007669"/>
    <property type="project" value="TreeGrafter"/>
</dbReference>
<feature type="compositionally biased region" description="Basic and acidic residues" evidence="5">
    <location>
        <begin position="352"/>
        <end position="375"/>
    </location>
</feature>
<dbReference type="InterPro" id="IPR003903">
    <property type="entry name" value="UIM_dom"/>
</dbReference>
<dbReference type="GO" id="GO:0043161">
    <property type="term" value="P:proteasome-mediated ubiquitin-dependent protein catabolic process"/>
    <property type="evidence" value="ECO:0007669"/>
    <property type="project" value="TreeGrafter"/>
</dbReference>
<feature type="domain" description="VWFA" evidence="6">
    <location>
        <begin position="3"/>
        <end position="184"/>
    </location>
</feature>
<dbReference type="AlphaFoldDB" id="A0A7S0UUQ9"/>
<feature type="compositionally biased region" description="Basic and acidic residues" evidence="5">
    <location>
        <begin position="395"/>
        <end position="411"/>
    </location>
</feature>
<dbReference type="InterPro" id="IPR027040">
    <property type="entry name" value="PSMD4"/>
</dbReference>
<accession>A0A7S0UUQ9</accession>
<dbReference type="InterPro" id="IPR036465">
    <property type="entry name" value="vWFA_dom_sf"/>
</dbReference>
<dbReference type="Gene3D" id="3.40.50.410">
    <property type="entry name" value="von Willebrand factor, type A domain"/>
    <property type="match status" value="1"/>
</dbReference>
<keyword evidence="2" id="KW-0647">Proteasome</keyword>
<dbReference type="GO" id="GO:0008540">
    <property type="term" value="C:proteasome regulatory particle, base subcomplex"/>
    <property type="evidence" value="ECO:0007669"/>
    <property type="project" value="TreeGrafter"/>
</dbReference>
<dbReference type="GO" id="GO:0005634">
    <property type="term" value="C:nucleus"/>
    <property type="evidence" value="ECO:0007669"/>
    <property type="project" value="TreeGrafter"/>
</dbReference>
<protein>
    <recommendedName>
        <fullName evidence="4">26S proteasome non-ATPase regulatory subunit 4 homolog</fullName>
    </recommendedName>
    <alternativeName>
        <fullName evidence="3">26S proteasome regulatory subunit RPN10</fullName>
    </alternativeName>
</protein>
<dbReference type="EMBL" id="HBFM01009425">
    <property type="protein sequence ID" value="CAD8769616.1"/>
    <property type="molecule type" value="Transcribed_RNA"/>
</dbReference>
<feature type="region of interest" description="Disordered" evidence="5">
    <location>
        <begin position="252"/>
        <end position="290"/>
    </location>
</feature>
<feature type="compositionally biased region" description="Polar residues" evidence="5">
    <location>
        <begin position="376"/>
        <end position="394"/>
    </location>
</feature>
<evidence type="ECO:0000256" key="1">
    <source>
        <dbReference type="ARBA" id="ARBA00005574"/>
    </source>
</evidence>
<dbReference type="GO" id="GO:0031593">
    <property type="term" value="F:polyubiquitin modification-dependent protein binding"/>
    <property type="evidence" value="ECO:0007669"/>
    <property type="project" value="TreeGrafter"/>
</dbReference>
<dbReference type="SMART" id="SM00726">
    <property type="entry name" value="UIM"/>
    <property type="match status" value="3"/>
</dbReference>
<gene>
    <name evidence="7" type="ORF">PPAR00522_LOCUS6014</name>
</gene>